<accession>A0A840CGI3</accession>
<dbReference type="Pfam" id="PF01425">
    <property type="entry name" value="Amidase"/>
    <property type="match status" value="1"/>
</dbReference>
<keyword evidence="3" id="KW-1185">Reference proteome</keyword>
<evidence type="ECO:0000313" key="3">
    <source>
        <dbReference type="Proteomes" id="UP000585681"/>
    </source>
</evidence>
<dbReference type="RefSeq" id="WP_054539070.1">
    <property type="nucleotide sequence ID" value="NZ_JACIEQ010000014.1"/>
</dbReference>
<dbReference type="EMBL" id="JACIEQ010000014">
    <property type="protein sequence ID" value="MBB4023923.1"/>
    <property type="molecule type" value="Genomic_DNA"/>
</dbReference>
<dbReference type="Gene3D" id="3.90.1300.10">
    <property type="entry name" value="Amidase signature (AS) domain"/>
    <property type="match status" value="1"/>
</dbReference>
<feature type="domain" description="Amidase" evidence="1">
    <location>
        <begin position="40"/>
        <end position="328"/>
    </location>
</feature>
<organism evidence="2 3">
    <name type="scientific">Actibacterium naphthalenivorans</name>
    <dbReference type="NCBI Taxonomy" id="1614693"/>
    <lineage>
        <taxon>Bacteria</taxon>
        <taxon>Pseudomonadati</taxon>
        <taxon>Pseudomonadota</taxon>
        <taxon>Alphaproteobacteria</taxon>
        <taxon>Rhodobacterales</taxon>
        <taxon>Roseobacteraceae</taxon>
        <taxon>Actibacterium</taxon>
    </lineage>
</organism>
<dbReference type="PANTHER" id="PTHR42678:SF34">
    <property type="entry name" value="OS04G0183300 PROTEIN"/>
    <property type="match status" value="1"/>
</dbReference>
<dbReference type="SUPFAM" id="SSF75304">
    <property type="entry name" value="Amidase signature (AS) enzymes"/>
    <property type="match status" value="1"/>
</dbReference>
<dbReference type="Proteomes" id="UP000585681">
    <property type="component" value="Unassembled WGS sequence"/>
</dbReference>
<dbReference type="PANTHER" id="PTHR42678">
    <property type="entry name" value="AMIDASE"/>
    <property type="match status" value="1"/>
</dbReference>
<dbReference type="InterPro" id="IPR036928">
    <property type="entry name" value="AS_sf"/>
</dbReference>
<name>A0A840CGI3_9RHOB</name>
<keyword evidence="2" id="KW-0808">Transferase</keyword>
<dbReference type="GO" id="GO:0016740">
    <property type="term" value="F:transferase activity"/>
    <property type="evidence" value="ECO:0007669"/>
    <property type="project" value="UniProtKB-KW"/>
</dbReference>
<protein>
    <submittedName>
        <fullName evidence="2">Asp-tRNA(Asn)/Glu-tRNA(Gln) amidotransferase A subunit family amidase</fullName>
    </submittedName>
</protein>
<reference evidence="2" key="1">
    <citation type="submission" date="2020-08" db="EMBL/GenBank/DDBJ databases">
        <title>Genomic Encyclopedia of Type Strains, Phase IV (KMG-IV): sequencing the most valuable type-strain genomes for metagenomic binning, comparative biology and taxonomic classification.</title>
        <authorList>
            <person name="Goeker M."/>
        </authorList>
    </citation>
    <scope>NUCLEOTIDE SEQUENCE [LARGE SCALE GENOMIC DNA]</scope>
    <source>
        <strain evidence="2">DSM 105040</strain>
    </source>
</reference>
<evidence type="ECO:0000259" key="1">
    <source>
        <dbReference type="Pfam" id="PF01425"/>
    </source>
</evidence>
<sequence>MTSAPTESPENQDPLPDLRTLTIGRIQEGFANGEFTTEALTKACIAQIHKLNGKYNAIIFENDQALETAREIDRRRVAGQPLGPLAGVPVVVKDPMDMVGFPTTAGWRLLCSKTGGIDLFPERDSPVVARMRAADAVILGKTNVPILSWTGTHANDSWAGPTLNPAIEDRAPGGSSAGTAAAVATHMCVVGLAEETGGSIQNPASAQGLVGIKPTIGLVPNAGVVPLSGSRDVVGPIARNVTDAALCLDVLAGFTTEDPKTLASVDKIPEGGYAVGLSAQGLRGKRLGVYGPGWRKDALSEETAALYERAKKELAAQGALLIEDPFANTEFATLRQITPGTPFFDGRGLESIPYDMTCYLQRLGPDAALTTWDAFVAATKEENPLAEGAILGFLNELPDFLEAVKSPATPPALPEFTALKRRYLRLIAEVFERHQLDGLVYPQMLCELPGLYSGEAILETTVGELNIAGIPGVTVPAGYYASGAPFELIFLGRQWSEACLIQCAYAYEQATQHRKPAV</sequence>
<dbReference type="AlphaFoldDB" id="A0A840CGI3"/>
<dbReference type="InterPro" id="IPR023631">
    <property type="entry name" value="Amidase_dom"/>
</dbReference>
<proteinExistence type="predicted"/>
<comment type="caution">
    <text evidence="2">The sequence shown here is derived from an EMBL/GenBank/DDBJ whole genome shotgun (WGS) entry which is preliminary data.</text>
</comment>
<gene>
    <name evidence="2" type="ORF">GGR17_003763</name>
</gene>
<evidence type="ECO:0000313" key="2">
    <source>
        <dbReference type="EMBL" id="MBB4023923.1"/>
    </source>
</evidence>